<keyword evidence="3" id="KW-1185">Reference proteome</keyword>
<name>A0ABN8IQL4_9NEOP</name>
<dbReference type="EMBL" id="OW152840">
    <property type="protein sequence ID" value="CAH2061947.1"/>
    <property type="molecule type" value="Genomic_DNA"/>
</dbReference>
<sequence length="129" mass="14757">MKTNIRHNKLYQQTPSTSTSSTTSTLQQQHRSAQRTPAVGSIARSELSQRRISRSNCCRRRFTRNNQPTPPPPFAPSSLPPYPTNSTRRPHRGSIEREHKETPVHPLFHGARKYERTKQKQNTVSARAS</sequence>
<protein>
    <submittedName>
        <fullName evidence="2">Uncharacterized protein</fullName>
    </submittedName>
</protein>
<feature type="compositionally biased region" description="Pro residues" evidence="1">
    <location>
        <begin position="68"/>
        <end position="83"/>
    </location>
</feature>
<proteinExistence type="predicted"/>
<feature type="compositionally biased region" description="Polar residues" evidence="1">
    <location>
        <begin position="120"/>
        <end position="129"/>
    </location>
</feature>
<organism evidence="2 3">
    <name type="scientific">Iphiclides podalirius</name>
    <name type="common">scarce swallowtail</name>
    <dbReference type="NCBI Taxonomy" id="110791"/>
    <lineage>
        <taxon>Eukaryota</taxon>
        <taxon>Metazoa</taxon>
        <taxon>Ecdysozoa</taxon>
        <taxon>Arthropoda</taxon>
        <taxon>Hexapoda</taxon>
        <taxon>Insecta</taxon>
        <taxon>Pterygota</taxon>
        <taxon>Neoptera</taxon>
        <taxon>Endopterygota</taxon>
        <taxon>Lepidoptera</taxon>
        <taxon>Glossata</taxon>
        <taxon>Ditrysia</taxon>
        <taxon>Papilionoidea</taxon>
        <taxon>Papilionidae</taxon>
        <taxon>Papilioninae</taxon>
        <taxon>Iphiclides</taxon>
    </lineage>
</organism>
<feature type="compositionally biased region" description="Basic and acidic residues" evidence="1">
    <location>
        <begin position="93"/>
        <end position="103"/>
    </location>
</feature>
<evidence type="ECO:0000256" key="1">
    <source>
        <dbReference type="SAM" id="MobiDB-lite"/>
    </source>
</evidence>
<reference evidence="2" key="1">
    <citation type="submission" date="2022-03" db="EMBL/GenBank/DDBJ databases">
        <authorList>
            <person name="Martin H S."/>
        </authorList>
    </citation>
    <scope>NUCLEOTIDE SEQUENCE</scope>
</reference>
<feature type="compositionally biased region" description="Low complexity" evidence="1">
    <location>
        <begin position="12"/>
        <end position="29"/>
    </location>
</feature>
<accession>A0ABN8IQL4</accession>
<feature type="non-terminal residue" evidence="2">
    <location>
        <position position="129"/>
    </location>
</feature>
<feature type="region of interest" description="Disordered" evidence="1">
    <location>
        <begin position="1"/>
        <end position="129"/>
    </location>
</feature>
<feature type="compositionally biased region" description="Basic residues" evidence="1">
    <location>
        <begin position="51"/>
        <end position="63"/>
    </location>
</feature>
<dbReference type="Proteomes" id="UP000837857">
    <property type="component" value="Chromosome 28"/>
</dbReference>
<gene>
    <name evidence="2" type="ORF">IPOD504_LOCUS11584</name>
</gene>
<evidence type="ECO:0000313" key="2">
    <source>
        <dbReference type="EMBL" id="CAH2061947.1"/>
    </source>
</evidence>
<evidence type="ECO:0000313" key="3">
    <source>
        <dbReference type="Proteomes" id="UP000837857"/>
    </source>
</evidence>